<gene>
    <name evidence="5 8" type="primary">prmC</name>
    <name evidence="8" type="ORF">DN052_10110</name>
</gene>
<dbReference type="InterPro" id="IPR029063">
    <property type="entry name" value="SAM-dependent_MTases_sf"/>
</dbReference>
<dbReference type="InterPro" id="IPR007848">
    <property type="entry name" value="Small_mtfrase_dom"/>
</dbReference>
<comment type="function">
    <text evidence="5">Methylates the class 1 translation termination release factors RF1/PrfA and RF2/PrfB on the glutamine residue of the universally conserved GGQ motif.</text>
</comment>
<dbReference type="HAMAP" id="MF_02126">
    <property type="entry name" value="RF_methyltr_PrmC"/>
    <property type="match status" value="1"/>
</dbReference>
<dbReference type="Gene3D" id="1.10.8.10">
    <property type="entry name" value="DNA helicase RuvA subunit, C-terminal domain"/>
    <property type="match status" value="1"/>
</dbReference>
<feature type="binding site" evidence="5">
    <location>
        <position position="181"/>
    </location>
    <ligand>
        <name>S-adenosyl-L-methionine</name>
        <dbReference type="ChEBI" id="CHEBI:59789"/>
    </ligand>
</feature>
<accession>A0A2W1KND8</accession>
<dbReference type="PROSITE" id="PS00092">
    <property type="entry name" value="N6_MTASE"/>
    <property type="match status" value="1"/>
</dbReference>
<reference evidence="8 9" key="1">
    <citation type="submission" date="2018-06" db="EMBL/GenBank/DDBJ databases">
        <title>Draft sequence of Acidithiobacillus ferrooxidans CCM 4253.</title>
        <authorList>
            <person name="Moya-Beltran A."/>
            <person name="Castro M."/>
            <person name="Covarrubias P.C."/>
            <person name="Issotta F."/>
            <person name="Janiczek O."/>
            <person name="Mandl M."/>
            <person name="Kucera J."/>
            <person name="Quatrini R."/>
        </authorList>
    </citation>
    <scope>NUCLEOTIDE SEQUENCE [LARGE SCALE GENOMIC DNA]</scope>
    <source>
        <strain evidence="8 9">CCM 4253</strain>
    </source>
</reference>
<dbReference type="CDD" id="cd02440">
    <property type="entry name" value="AdoMet_MTases"/>
    <property type="match status" value="1"/>
</dbReference>
<dbReference type="NCBIfam" id="TIGR03534">
    <property type="entry name" value="RF_mod_PrmC"/>
    <property type="match status" value="1"/>
</dbReference>
<dbReference type="InterPro" id="IPR004556">
    <property type="entry name" value="HemK-like"/>
</dbReference>
<evidence type="ECO:0000313" key="9">
    <source>
        <dbReference type="Proteomes" id="UP000248886"/>
    </source>
</evidence>
<dbReference type="GO" id="GO:0003676">
    <property type="term" value="F:nucleic acid binding"/>
    <property type="evidence" value="ECO:0007669"/>
    <property type="project" value="InterPro"/>
</dbReference>
<feature type="binding site" evidence="5">
    <location>
        <begin position="197"/>
        <end position="200"/>
    </location>
    <ligand>
        <name>substrate</name>
    </ligand>
</feature>
<dbReference type="InterPro" id="IPR040758">
    <property type="entry name" value="PrmC_N"/>
</dbReference>
<dbReference type="Proteomes" id="UP000248886">
    <property type="component" value="Unassembled WGS sequence"/>
</dbReference>
<comment type="catalytic activity">
    <reaction evidence="4 5">
        <text>L-glutaminyl-[peptide chain release factor] + S-adenosyl-L-methionine = N(5)-methyl-L-glutaminyl-[peptide chain release factor] + S-adenosyl-L-homocysteine + H(+)</text>
        <dbReference type="Rhea" id="RHEA:42896"/>
        <dbReference type="Rhea" id="RHEA-COMP:10271"/>
        <dbReference type="Rhea" id="RHEA-COMP:10272"/>
        <dbReference type="ChEBI" id="CHEBI:15378"/>
        <dbReference type="ChEBI" id="CHEBI:30011"/>
        <dbReference type="ChEBI" id="CHEBI:57856"/>
        <dbReference type="ChEBI" id="CHEBI:59789"/>
        <dbReference type="ChEBI" id="CHEBI:61891"/>
        <dbReference type="EC" id="2.1.1.297"/>
    </reaction>
</comment>
<sequence>MTSDSGVAHPLSRSLRDWQHHLRERLRVVSDQPEQEARWLLAAALGLDATALLRNALLPIPGDQGEQIVALLDQRLAGVPLAYCLGEWSFYGLDLRVSPEVLIPRPDTETLVTLALEGLAEEGAVRVLDLGAGSGAIALAIALARPQAEVWGVEHSPAALRVARANGALLASRVHWLEGDWYAPLDGALRFDRIVANPPYLADDDPHLPDLHHEPRDALVAGPRGLECLERIIAGAYERLSTSGMLLLEHGPDQGAAVRRLLGNAGLCAVRTRCDLAGRERVSSGTRI</sequence>
<name>A0A2W1KND8_ACIFR</name>
<dbReference type="PANTHER" id="PTHR18895:SF74">
    <property type="entry name" value="MTRF1L RELEASE FACTOR GLUTAMINE METHYLTRANSFERASE"/>
    <property type="match status" value="1"/>
</dbReference>
<dbReference type="OMA" id="DFDARYW"/>
<keyword evidence="1 5" id="KW-0489">Methyltransferase</keyword>
<evidence type="ECO:0000256" key="4">
    <source>
        <dbReference type="ARBA" id="ARBA00048391"/>
    </source>
</evidence>
<feature type="binding site" evidence="5">
    <location>
        <position position="154"/>
    </location>
    <ligand>
        <name>S-adenosyl-L-methionine</name>
        <dbReference type="ChEBI" id="CHEBI:59789"/>
    </ligand>
</feature>
<dbReference type="InterPro" id="IPR019874">
    <property type="entry name" value="RF_methyltr_PrmC"/>
</dbReference>
<dbReference type="InterPro" id="IPR002052">
    <property type="entry name" value="DNA_methylase_N6_adenine_CS"/>
</dbReference>
<evidence type="ECO:0000256" key="5">
    <source>
        <dbReference type="HAMAP-Rule" id="MF_02126"/>
    </source>
</evidence>
<evidence type="ECO:0000259" key="6">
    <source>
        <dbReference type="Pfam" id="PF05175"/>
    </source>
</evidence>
<keyword evidence="2 5" id="KW-0808">Transferase</keyword>
<evidence type="ECO:0000259" key="7">
    <source>
        <dbReference type="Pfam" id="PF17827"/>
    </source>
</evidence>
<dbReference type="Pfam" id="PF17827">
    <property type="entry name" value="PrmC_N"/>
    <property type="match status" value="1"/>
</dbReference>
<evidence type="ECO:0000313" key="8">
    <source>
        <dbReference type="EMBL" id="PZD80777.1"/>
    </source>
</evidence>
<evidence type="ECO:0000256" key="1">
    <source>
        <dbReference type="ARBA" id="ARBA00022603"/>
    </source>
</evidence>
<feature type="domain" description="Methyltransferase small" evidence="6">
    <location>
        <begin position="116"/>
        <end position="204"/>
    </location>
</feature>
<dbReference type="AlphaFoldDB" id="A0A2W1KND8"/>
<dbReference type="Pfam" id="PF05175">
    <property type="entry name" value="MTS"/>
    <property type="match status" value="1"/>
</dbReference>
<feature type="binding site" evidence="5">
    <location>
        <begin position="131"/>
        <end position="135"/>
    </location>
    <ligand>
        <name>S-adenosyl-L-methionine</name>
        <dbReference type="ChEBI" id="CHEBI:59789"/>
    </ligand>
</feature>
<evidence type="ECO:0000256" key="2">
    <source>
        <dbReference type="ARBA" id="ARBA00022679"/>
    </source>
</evidence>
<dbReference type="Gene3D" id="3.40.50.150">
    <property type="entry name" value="Vaccinia Virus protein VP39"/>
    <property type="match status" value="1"/>
</dbReference>
<protein>
    <recommendedName>
        <fullName evidence="5">Release factor glutamine methyltransferase</fullName>
        <shortName evidence="5">RF MTase</shortName>
        <ecNumber evidence="5">2.1.1.297</ecNumber>
    </recommendedName>
    <alternativeName>
        <fullName evidence="5">N5-glutamine methyltransferase PrmC</fullName>
    </alternativeName>
    <alternativeName>
        <fullName evidence="5">Protein-(glutamine-N5) MTase PrmC</fullName>
    </alternativeName>
    <alternativeName>
        <fullName evidence="5">Protein-glutamine N-methyltransferase PrmC</fullName>
    </alternativeName>
</protein>
<dbReference type="NCBIfam" id="TIGR00536">
    <property type="entry name" value="hemK_fam"/>
    <property type="match status" value="1"/>
</dbReference>
<dbReference type="EMBL" id="QKQP01000005">
    <property type="protein sequence ID" value="PZD80777.1"/>
    <property type="molecule type" value="Genomic_DNA"/>
</dbReference>
<dbReference type="EC" id="2.1.1.297" evidence="5"/>
<dbReference type="PANTHER" id="PTHR18895">
    <property type="entry name" value="HEMK METHYLTRANSFERASE"/>
    <property type="match status" value="1"/>
</dbReference>
<dbReference type="RefSeq" id="WP_009567581.1">
    <property type="nucleotide sequence ID" value="NZ_AP025160.1"/>
</dbReference>
<comment type="caution">
    <text evidence="8">The sequence shown here is derived from an EMBL/GenBank/DDBJ whole genome shotgun (WGS) entry which is preliminary data.</text>
</comment>
<evidence type="ECO:0000256" key="3">
    <source>
        <dbReference type="ARBA" id="ARBA00022691"/>
    </source>
</evidence>
<dbReference type="SUPFAM" id="SSF53335">
    <property type="entry name" value="S-adenosyl-L-methionine-dependent methyltransferases"/>
    <property type="match status" value="1"/>
</dbReference>
<feature type="domain" description="Release factor glutamine methyltransferase N-terminal" evidence="7">
    <location>
        <begin position="17"/>
        <end position="86"/>
    </location>
</feature>
<dbReference type="GO" id="GO:0102559">
    <property type="term" value="F:peptide chain release factor N(5)-glutamine methyltransferase activity"/>
    <property type="evidence" value="ECO:0007669"/>
    <property type="project" value="UniProtKB-EC"/>
</dbReference>
<feature type="binding site" evidence="5">
    <location>
        <position position="197"/>
    </location>
    <ligand>
        <name>S-adenosyl-L-methionine</name>
        <dbReference type="ChEBI" id="CHEBI:59789"/>
    </ligand>
</feature>
<dbReference type="InterPro" id="IPR050320">
    <property type="entry name" value="N5-glutamine_MTase"/>
</dbReference>
<dbReference type="GO" id="GO:0032259">
    <property type="term" value="P:methylation"/>
    <property type="evidence" value="ECO:0007669"/>
    <property type="project" value="UniProtKB-KW"/>
</dbReference>
<proteinExistence type="inferred from homology"/>
<dbReference type="GeneID" id="65281797"/>
<keyword evidence="3 5" id="KW-0949">S-adenosyl-L-methionine</keyword>
<dbReference type="OrthoDB" id="5297556at2"/>
<comment type="similarity">
    <text evidence="5">Belongs to the protein N5-glutamine methyltransferase family. PrmC subfamily.</text>
</comment>
<organism evidence="8 9">
    <name type="scientific">Acidithiobacillus ferrooxidans</name>
    <name type="common">Thiobacillus ferrooxidans</name>
    <dbReference type="NCBI Taxonomy" id="920"/>
    <lineage>
        <taxon>Bacteria</taxon>
        <taxon>Pseudomonadati</taxon>
        <taxon>Pseudomonadota</taxon>
        <taxon>Acidithiobacillia</taxon>
        <taxon>Acidithiobacillales</taxon>
        <taxon>Acidithiobacillaceae</taxon>
        <taxon>Acidithiobacillus</taxon>
    </lineage>
</organism>